<organism evidence="3">
    <name type="scientific">Hydatigena taeniaeformis</name>
    <name type="common">Feline tapeworm</name>
    <name type="synonym">Taenia taeniaeformis</name>
    <dbReference type="NCBI Taxonomy" id="6205"/>
    <lineage>
        <taxon>Eukaryota</taxon>
        <taxon>Metazoa</taxon>
        <taxon>Spiralia</taxon>
        <taxon>Lophotrochozoa</taxon>
        <taxon>Platyhelminthes</taxon>
        <taxon>Cestoda</taxon>
        <taxon>Eucestoda</taxon>
        <taxon>Cyclophyllidea</taxon>
        <taxon>Taeniidae</taxon>
        <taxon>Hydatigera</taxon>
    </lineage>
</organism>
<dbReference type="WBParaSite" id="TTAC_0000806301-mRNA-1">
    <property type="protein sequence ID" value="TTAC_0000806301-mRNA-1"/>
    <property type="gene ID" value="TTAC_0000806301"/>
</dbReference>
<protein>
    <submittedName>
        <fullName evidence="1 3">Uncharacterized protein</fullName>
    </submittedName>
</protein>
<reference evidence="1 2" key="2">
    <citation type="submission" date="2018-11" db="EMBL/GenBank/DDBJ databases">
        <authorList>
            <consortium name="Pathogen Informatics"/>
        </authorList>
    </citation>
    <scope>NUCLEOTIDE SEQUENCE [LARGE SCALE GENOMIC DNA]</scope>
</reference>
<evidence type="ECO:0000313" key="1">
    <source>
        <dbReference type="EMBL" id="VDM32538.1"/>
    </source>
</evidence>
<accession>A0A0R3X3W5</accession>
<sequence>MSRDTSNESSFAAARLTSAIHQLGATAHFSASMPSDQAMLTSRTSSKLGMADCGQKNGLSVLHDDSSEIVERDLDASSECSLGVRS</sequence>
<name>A0A0R3X3W5_HYDTA</name>
<evidence type="ECO:0000313" key="3">
    <source>
        <dbReference type="WBParaSite" id="TTAC_0000806301-mRNA-1"/>
    </source>
</evidence>
<dbReference type="EMBL" id="UYWX01020436">
    <property type="protein sequence ID" value="VDM32538.1"/>
    <property type="molecule type" value="Genomic_DNA"/>
</dbReference>
<keyword evidence="2" id="KW-1185">Reference proteome</keyword>
<dbReference type="AlphaFoldDB" id="A0A0R3X3W5"/>
<reference evidence="3" key="1">
    <citation type="submission" date="2017-02" db="UniProtKB">
        <authorList>
            <consortium name="WormBaseParasite"/>
        </authorList>
    </citation>
    <scope>IDENTIFICATION</scope>
</reference>
<evidence type="ECO:0000313" key="2">
    <source>
        <dbReference type="Proteomes" id="UP000274429"/>
    </source>
</evidence>
<proteinExistence type="predicted"/>
<gene>
    <name evidence="1" type="ORF">TTAC_LOCUS8048</name>
</gene>
<dbReference type="Proteomes" id="UP000274429">
    <property type="component" value="Unassembled WGS sequence"/>
</dbReference>